<keyword evidence="5" id="KW-1185">Reference proteome</keyword>
<evidence type="ECO:0000313" key="4">
    <source>
        <dbReference type="EMBL" id="KAH0624884.1"/>
    </source>
</evidence>
<keyword evidence="1" id="KW-0833">Ubl conjugation pathway</keyword>
<dbReference type="EC" id="3.4.19.12" evidence="1"/>
<feature type="region of interest" description="Disordered" evidence="2">
    <location>
        <begin position="410"/>
        <end position="430"/>
    </location>
</feature>
<dbReference type="PANTHER" id="PTHR24006:SF852">
    <property type="entry name" value="UBIQUITIN CARBOXYL-TERMINAL HYDROLASE"/>
    <property type="match status" value="1"/>
</dbReference>
<organism evidence="4 5">
    <name type="scientific">Phrynosoma platyrhinos</name>
    <name type="common">Desert horned lizard</name>
    <dbReference type="NCBI Taxonomy" id="52577"/>
    <lineage>
        <taxon>Eukaryota</taxon>
        <taxon>Metazoa</taxon>
        <taxon>Chordata</taxon>
        <taxon>Craniata</taxon>
        <taxon>Vertebrata</taxon>
        <taxon>Euteleostomi</taxon>
        <taxon>Lepidosauria</taxon>
        <taxon>Squamata</taxon>
        <taxon>Bifurcata</taxon>
        <taxon>Unidentata</taxon>
        <taxon>Episquamata</taxon>
        <taxon>Toxicofera</taxon>
        <taxon>Iguania</taxon>
        <taxon>Phrynosomatidae</taxon>
        <taxon>Phrynosomatinae</taxon>
        <taxon>Phrynosoma</taxon>
    </lineage>
</organism>
<feature type="compositionally biased region" description="Polar residues" evidence="2">
    <location>
        <begin position="421"/>
        <end position="430"/>
    </location>
</feature>
<dbReference type="InterPro" id="IPR038765">
    <property type="entry name" value="Papain-like_cys_pep_sf"/>
</dbReference>
<dbReference type="SUPFAM" id="SSF54001">
    <property type="entry name" value="Cysteine proteinases"/>
    <property type="match status" value="1"/>
</dbReference>
<reference evidence="4 5" key="1">
    <citation type="journal article" date="2022" name="Gigascience">
        <title>A chromosome-level genome assembly and annotation of the desert horned lizard, Phrynosoma platyrhinos, provides insight into chromosomal rearrangements among reptiles.</title>
        <authorList>
            <person name="Koochekian N."/>
            <person name="Ascanio A."/>
            <person name="Farleigh K."/>
            <person name="Card D.C."/>
            <person name="Schield D.R."/>
            <person name="Castoe T.A."/>
            <person name="Jezkova T."/>
        </authorList>
    </citation>
    <scope>NUCLEOTIDE SEQUENCE [LARGE SCALE GENOMIC DNA]</scope>
    <source>
        <strain evidence="4">NK-2021</strain>
    </source>
</reference>
<feature type="region of interest" description="Disordered" evidence="2">
    <location>
        <begin position="331"/>
        <end position="361"/>
    </location>
</feature>
<comment type="similarity">
    <text evidence="1">Belongs to the peptidase C19 family.</text>
</comment>
<sequence>MVIIYLEPVCKHLRKGLEQSHLKKVLQNVDWGSCQDCRKLDNGMQEKSEEEAEDRPSIWCYLCDNEVQYNSSTQLGQLVDYVRKQALMNIQSKVSKEEEDKPIENKKVKDHRNEEEKEKKEVLFKDNKVHLNGNAEVTVKGLSNLGNTCFFNAVLQNLSQTPLLRELLKEVKMADSTVTIEPPEFSVTKAKVMPTLIFDYITFSFLLRAVRFKGYQQQDSQELLRYLLDGMRTEEVQRICAGIFKALNNSADKENEELKKKIKEYEKRKVTQTFVDRVSLVHESFLDLSLPVLKDQGSKKKTGEKNIKKIQENEMENDEDNIENDCYLKDREETPGTSKHLQKKAKKMARKQAKNQRRQQKFQEKVIPLTETCATEKNEVDHGCSNGTETVKSHPEVTCLKHEEESLKPCEDSINGHDITTETQNTGKDNVNTENSYQIANNEVSVDVPSEGLVSVVECVNKFDHLSLKEDSIEEDEDTANGFHKLSLDEEPDDDTDSFSELNNSETKMYEIVNEDPETAFCTLANREAMNIEENSILLCLYQFTHNEKLCENNKLLCDICTRRQLCGPKTAGKNAKKHVYTNAKKQMLISLAPPVLTLHLKRFQQAGYNLQKVNRHIKFSEVIDLAPFCSVKCKNVAEGSSRVLYSLYGIVEHSGTMRSGHYTAYVKTRATANQLSELVLHGRIQQTDTETESAKGQWFHISDSQVKAVPVSKVLNAQAYLLFYERLL</sequence>
<protein>
    <recommendedName>
        <fullName evidence="1">Ubiquitin carboxyl-terminal hydrolase</fullName>
        <ecNumber evidence="1">3.4.19.12</ecNumber>
    </recommendedName>
</protein>
<dbReference type="PANTHER" id="PTHR24006">
    <property type="entry name" value="UBIQUITIN CARBOXYL-TERMINAL HYDROLASE"/>
    <property type="match status" value="1"/>
</dbReference>
<evidence type="ECO:0000256" key="1">
    <source>
        <dbReference type="RuleBase" id="RU366025"/>
    </source>
</evidence>
<evidence type="ECO:0000313" key="5">
    <source>
        <dbReference type="Proteomes" id="UP000826234"/>
    </source>
</evidence>
<dbReference type="PROSITE" id="PS00973">
    <property type="entry name" value="USP_2"/>
    <property type="match status" value="1"/>
</dbReference>
<dbReference type="CDD" id="cd02667">
    <property type="entry name" value="Peptidase_C19K"/>
    <property type="match status" value="1"/>
</dbReference>
<dbReference type="EMBL" id="JAIPUX010001232">
    <property type="protein sequence ID" value="KAH0624884.1"/>
    <property type="molecule type" value="Genomic_DNA"/>
</dbReference>
<dbReference type="PROSITE" id="PS00972">
    <property type="entry name" value="USP_1"/>
    <property type="match status" value="1"/>
</dbReference>
<accession>A0ABQ7T559</accession>
<dbReference type="Pfam" id="PF00443">
    <property type="entry name" value="UCH"/>
    <property type="match status" value="1"/>
</dbReference>
<gene>
    <name evidence="4" type="ORF">JD844_032760</name>
</gene>
<keyword evidence="1" id="KW-0378">Hydrolase</keyword>
<keyword evidence="1" id="KW-0645">Protease</keyword>
<dbReference type="InterPro" id="IPR001394">
    <property type="entry name" value="Peptidase_C19_UCH"/>
</dbReference>
<dbReference type="InterPro" id="IPR018200">
    <property type="entry name" value="USP_CS"/>
</dbReference>
<evidence type="ECO:0000256" key="2">
    <source>
        <dbReference type="SAM" id="MobiDB-lite"/>
    </source>
</evidence>
<dbReference type="PROSITE" id="PS50235">
    <property type="entry name" value="USP_3"/>
    <property type="match status" value="1"/>
</dbReference>
<feature type="compositionally biased region" description="Basic residues" evidence="2">
    <location>
        <begin position="340"/>
        <end position="360"/>
    </location>
</feature>
<name>A0ABQ7T559_PHRPL</name>
<evidence type="ECO:0000259" key="3">
    <source>
        <dbReference type="PROSITE" id="PS50235"/>
    </source>
</evidence>
<dbReference type="InterPro" id="IPR050164">
    <property type="entry name" value="Peptidase_C19"/>
</dbReference>
<dbReference type="Proteomes" id="UP000826234">
    <property type="component" value="Unassembled WGS sequence"/>
</dbReference>
<dbReference type="Gene3D" id="3.90.70.10">
    <property type="entry name" value="Cysteine proteinases"/>
    <property type="match status" value="2"/>
</dbReference>
<comment type="catalytic activity">
    <reaction evidence="1">
        <text>Thiol-dependent hydrolysis of ester, thioester, amide, peptide and isopeptide bonds formed by the C-terminal Gly of ubiquitin (a 76-residue protein attached to proteins as an intracellular targeting signal).</text>
        <dbReference type="EC" id="3.4.19.12"/>
    </reaction>
</comment>
<proteinExistence type="inferred from homology"/>
<feature type="domain" description="USP" evidence="3">
    <location>
        <begin position="140"/>
        <end position="728"/>
    </location>
</feature>
<keyword evidence="1" id="KW-0788">Thiol protease</keyword>
<dbReference type="InterPro" id="IPR028889">
    <property type="entry name" value="USP"/>
</dbReference>
<comment type="caution">
    <text evidence="4">The sequence shown here is derived from an EMBL/GenBank/DDBJ whole genome shotgun (WGS) entry which is preliminary data.</text>
</comment>